<dbReference type="Pfam" id="PF00582">
    <property type="entry name" value="Usp"/>
    <property type="match status" value="1"/>
</dbReference>
<dbReference type="EMBL" id="CP019434">
    <property type="protein sequence ID" value="APZ44260.1"/>
    <property type="molecule type" value="Genomic_DNA"/>
</dbReference>
<reference evidence="2 3" key="1">
    <citation type="submission" date="2017-01" db="EMBL/GenBank/DDBJ databases">
        <title>Draft sequence of Acidihalobacter ferrooxidans strain DSM 14175 (strain V8).</title>
        <authorList>
            <person name="Khaleque H.N."/>
            <person name="Ramsay J.P."/>
            <person name="Murphy R.J.T."/>
            <person name="Kaksonen A.H."/>
            <person name="Boxall N.J."/>
            <person name="Watkin E.L.J."/>
        </authorList>
    </citation>
    <scope>NUCLEOTIDE SEQUENCE [LARGE SCALE GENOMIC DNA]</scope>
    <source>
        <strain evidence="2 3">V8</strain>
    </source>
</reference>
<protein>
    <recommendedName>
        <fullName evidence="1">UspA domain-containing protein</fullName>
    </recommendedName>
</protein>
<keyword evidence="3" id="KW-1185">Reference proteome</keyword>
<feature type="domain" description="UspA" evidence="1">
    <location>
        <begin position="6"/>
        <end position="147"/>
    </location>
</feature>
<dbReference type="OrthoDB" id="239260at2"/>
<dbReference type="Gene3D" id="3.40.50.620">
    <property type="entry name" value="HUPs"/>
    <property type="match status" value="1"/>
</dbReference>
<evidence type="ECO:0000313" key="3">
    <source>
        <dbReference type="Proteomes" id="UP000243807"/>
    </source>
</evidence>
<dbReference type="CDD" id="cd00293">
    <property type="entry name" value="USP-like"/>
    <property type="match status" value="1"/>
</dbReference>
<sequence>MENALILAGVDGSQNSLLAAGVAARMAALIGARLGLVHGLDEPVLGYWGGLHERMAEGVRAEAERTLADVARRVQDVCGMTPEIFIETGLPEDAIPRVVTREPSVAMVIVGRHGLEGERRARPLHPRTGHVATYLASHLSVPVTCVPPDVAASQICEATEQLRSGV</sequence>
<evidence type="ECO:0000313" key="2">
    <source>
        <dbReference type="EMBL" id="APZ44260.1"/>
    </source>
</evidence>
<organism evidence="2 3">
    <name type="scientific">Acidihalobacter ferrooxydans</name>
    <dbReference type="NCBI Taxonomy" id="1765967"/>
    <lineage>
        <taxon>Bacteria</taxon>
        <taxon>Pseudomonadati</taxon>
        <taxon>Pseudomonadota</taxon>
        <taxon>Gammaproteobacteria</taxon>
        <taxon>Chromatiales</taxon>
        <taxon>Ectothiorhodospiraceae</taxon>
        <taxon>Acidihalobacter</taxon>
    </lineage>
</organism>
<dbReference type="STRING" id="1765967.BW247_15145"/>
<name>A0A1P8UKA2_9GAMM</name>
<dbReference type="Proteomes" id="UP000243807">
    <property type="component" value="Chromosome"/>
</dbReference>
<evidence type="ECO:0000259" key="1">
    <source>
        <dbReference type="Pfam" id="PF00582"/>
    </source>
</evidence>
<dbReference type="InterPro" id="IPR014729">
    <property type="entry name" value="Rossmann-like_a/b/a_fold"/>
</dbReference>
<dbReference type="AlphaFoldDB" id="A0A1P8UKA2"/>
<dbReference type="KEGG" id="afy:BW247_15145"/>
<dbReference type="RefSeq" id="WP_076837889.1">
    <property type="nucleotide sequence ID" value="NZ_CP019434.1"/>
</dbReference>
<accession>A0A1P8UKA2</accession>
<gene>
    <name evidence="2" type="ORF">BW247_15145</name>
</gene>
<dbReference type="SUPFAM" id="SSF52402">
    <property type="entry name" value="Adenine nucleotide alpha hydrolases-like"/>
    <property type="match status" value="1"/>
</dbReference>
<proteinExistence type="predicted"/>
<dbReference type="InterPro" id="IPR006016">
    <property type="entry name" value="UspA"/>
</dbReference>